<dbReference type="EMBL" id="DVNF01000054">
    <property type="protein sequence ID" value="HIU60069.1"/>
    <property type="molecule type" value="Genomic_DNA"/>
</dbReference>
<dbReference type="Proteomes" id="UP000824094">
    <property type="component" value="Unassembled WGS sequence"/>
</dbReference>
<feature type="compositionally biased region" description="Acidic residues" evidence="2">
    <location>
        <begin position="244"/>
        <end position="261"/>
    </location>
</feature>
<feature type="region of interest" description="Disordered" evidence="2">
    <location>
        <begin position="236"/>
        <end position="275"/>
    </location>
</feature>
<evidence type="ECO:0000256" key="3">
    <source>
        <dbReference type="SAM" id="Phobius"/>
    </source>
</evidence>
<dbReference type="PANTHER" id="PTHR30222">
    <property type="entry name" value="SPERMIDINE/PUTRESCINE-BINDING PERIPLASMIC PROTEIN"/>
    <property type="match status" value="1"/>
</dbReference>
<gene>
    <name evidence="4" type="ORF">IAB05_01615</name>
</gene>
<dbReference type="AlphaFoldDB" id="A0A9D1MGW7"/>
<dbReference type="InterPro" id="IPR006059">
    <property type="entry name" value="SBP"/>
</dbReference>
<reference evidence="4" key="1">
    <citation type="submission" date="2020-10" db="EMBL/GenBank/DDBJ databases">
        <authorList>
            <person name="Gilroy R."/>
        </authorList>
    </citation>
    <scope>NUCLEOTIDE SEQUENCE</scope>
    <source>
        <strain evidence="4">18911</strain>
    </source>
</reference>
<dbReference type="Pfam" id="PF13416">
    <property type="entry name" value="SBP_bac_8"/>
    <property type="match status" value="1"/>
</dbReference>
<sequence length="275" mass="30440">PEGKYADLSIQELINTIDDTLIEAAENVFVEQKERGGGFEVDEGKNDMINGDAYVSLQWSGDALYTMEQADDLDYFVPEIGGNIWFDGWVIPKNAPNYENALKFIDFLNRPEVAMANAMYIGYTSAVSPEVLQNSQAAMNVLAENEYEAAEYFGDLNRYPVIDDAKYGVMKDFGGYNDDAIAMWERVKKPDLLWILWVVIALVAAAAIGVGIYFIVRKKGSVRKVVKATPSGSAALYADKAGNDSDEDSDDDEEEAEDGADSETKNEKEDAKEDK</sequence>
<protein>
    <submittedName>
        <fullName evidence="4">Extracellular solute-binding protein</fullName>
    </submittedName>
</protein>
<comment type="caution">
    <text evidence="4">The sequence shown here is derived from an EMBL/GenBank/DDBJ whole genome shotgun (WGS) entry which is preliminary data.</text>
</comment>
<evidence type="ECO:0000256" key="1">
    <source>
        <dbReference type="ARBA" id="ARBA00022729"/>
    </source>
</evidence>
<keyword evidence="1" id="KW-0732">Signal</keyword>
<feature type="non-terminal residue" evidence="4">
    <location>
        <position position="1"/>
    </location>
</feature>
<organism evidence="4 5">
    <name type="scientific">Candidatus Stercoripulliclostridium merdigallinarum</name>
    <dbReference type="NCBI Taxonomy" id="2840951"/>
    <lineage>
        <taxon>Bacteria</taxon>
        <taxon>Bacillati</taxon>
        <taxon>Bacillota</taxon>
        <taxon>Clostridia</taxon>
        <taxon>Eubacteriales</taxon>
        <taxon>Candidatus Stercoripulliclostridium</taxon>
    </lineage>
</organism>
<accession>A0A9D1MGW7</accession>
<proteinExistence type="predicted"/>
<reference evidence="4" key="2">
    <citation type="journal article" date="2021" name="PeerJ">
        <title>Extensive microbial diversity within the chicken gut microbiome revealed by metagenomics and culture.</title>
        <authorList>
            <person name="Gilroy R."/>
            <person name="Ravi A."/>
            <person name="Getino M."/>
            <person name="Pursley I."/>
            <person name="Horton D.L."/>
            <person name="Alikhan N.F."/>
            <person name="Baker D."/>
            <person name="Gharbi K."/>
            <person name="Hall N."/>
            <person name="Watson M."/>
            <person name="Adriaenssens E.M."/>
            <person name="Foster-Nyarko E."/>
            <person name="Jarju S."/>
            <person name="Secka A."/>
            <person name="Antonio M."/>
            <person name="Oren A."/>
            <person name="Chaudhuri R.R."/>
            <person name="La Ragione R."/>
            <person name="Hildebrand F."/>
            <person name="Pallen M.J."/>
        </authorList>
    </citation>
    <scope>NUCLEOTIDE SEQUENCE</scope>
    <source>
        <strain evidence="4">18911</strain>
    </source>
</reference>
<keyword evidence="3" id="KW-0472">Membrane</keyword>
<keyword evidence="3" id="KW-0812">Transmembrane</keyword>
<dbReference type="Gene3D" id="3.40.190.10">
    <property type="entry name" value="Periplasmic binding protein-like II"/>
    <property type="match status" value="2"/>
</dbReference>
<feature type="transmembrane region" description="Helical" evidence="3">
    <location>
        <begin position="192"/>
        <end position="216"/>
    </location>
</feature>
<keyword evidence="3" id="KW-1133">Transmembrane helix</keyword>
<dbReference type="SUPFAM" id="SSF53850">
    <property type="entry name" value="Periplasmic binding protein-like II"/>
    <property type="match status" value="1"/>
</dbReference>
<name>A0A9D1MGW7_9FIRM</name>
<evidence type="ECO:0000313" key="5">
    <source>
        <dbReference type="Proteomes" id="UP000824094"/>
    </source>
</evidence>
<evidence type="ECO:0000256" key="2">
    <source>
        <dbReference type="SAM" id="MobiDB-lite"/>
    </source>
</evidence>
<evidence type="ECO:0000313" key="4">
    <source>
        <dbReference type="EMBL" id="HIU60069.1"/>
    </source>
</evidence>
<dbReference type="PANTHER" id="PTHR30222:SF17">
    <property type="entry name" value="SPERMIDINE_PUTRESCINE-BINDING PERIPLASMIC PROTEIN"/>
    <property type="match status" value="1"/>
</dbReference>
<feature type="compositionally biased region" description="Basic and acidic residues" evidence="2">
    <location>
        <begin position="262"/>
        <end position="275"/>
    </location>
</feature>